<keyword evidence="1" id="KW-0489">Methyltransferase</keyword>
<dbReference type="SUPFAM" id="SSF53335">
    <property type="entry name" value="S-adenosyl-L-methionine-dependent methyltransferases"/>
    <property type="match status" value="1"/>
</dbReference>
<dbReference type="PANTHER" id="PTHR38451">
    <property type="entry name" value="TRNA (ADENINE(22)-N(1))-METHYLTRANSFERASE"/>
    <property type="match status" value="1"/>
</dbReference>
<accession>A0A7G9S1W1</accession>
<dbReference type="InterPro" id="IPR006901">
    <property type="entry name" value="TrmK"/>
</dbReference>
<dbReference type="GO" id="GO:0032259">
    <property type="term" value="P:methylation"/>
    <property type="evidence" value="ECO:0007669"/>
    <property type="project" value="UniProtKB-KW"/>
</dbReference>
<dbReference type="EMBL" id="CP060715">
    <property type="protein sequence ID" value="QNN61836.1"/>
    <property type="molecule type" value="Genomic_DNA"/>
</dbReference>
<dbReference type="InterPro" id="IPR029063">
    <property type="entry name" value="SAM-dependent_MTases_sf"/>
</dbReference>
<dbReference type="PIRSF" id="PIRSF018637">
    <property type="entry name" value="TrmK"/>
    <property type="match status" value="1"/>
</dbReference>
<dbReference type="Proteomes" id="UP000515928">
    <property type="component" value="Chromosome"/>
</dbReference>
<evidence type="ECO:0000313" key="1">
    <source>
        <dbReference type="EMBL" id="QNN61836.1"/>
    </source>
</evidence>
<keyword evidence="2" id="KW-1185">Reference proteome</keyword>
<evidence type="ECO:0000313" key="2">
    <source>
        <dbReference type="Proteomes" id="UP000515928"/>
    </source>
</evidence>
<dbReference type="AlphaFoldDB" id="A0A7G9S1W1"/>
<dbReference type="KEGG" id="eio:H9L01_08660"/>
<proteinExistence type="predicted"/>
<gene>
    <name evidence="1" type="ORF">H9L01_08660</name>
</gene>
<protein>
    <submittedName>
        <fullName evidence="1">SAM-dependent methyltransferase</fullName>
    </submittedName>
</protein>
<dbReference type="GO" id="GO:0160105">
    <property type="term" value="F:tRNA (adenine(22)-N1)-methyltransferase activity"/>
    <property type="evidence" value="ECO:0007669"/>
    <property type="project" value="InterPro"/>
</dbReference>
<sequence length="219" mass="24871">MQLSKRLMAIHDLIPQNAILADVGTDHGLLIAKSIESGKVRKAYGLDIAKLPLSQAQKNIAKYDLNDCVELQLRNGLEGFEGDADCFVIAGMGAETIWDIILGYTFDKNDLIIIQSNTKNPWLRQKLSGAGFEIEDELFMFDRTIPTFIIKVSYSQNERILTDQEQIIGPILSRNKDVEYIKHLQQRRDKLQTIKQHDENLSHEFNVIQTYLEGSGAHE</sequence>
<name>A0A7G9S1W1_9FIRM</name>
<reference evidence="1 2" key="1">
    <citation type="submission" date="2020-08" db="EMBL/GenBank/DDBJ databases">
        <title>Genome sequence of Erysipelothrix inopinata DSM 15511T.</title>
        <authorList>
            <person name="Hyun D.-W."/>
            <person name="Bae J.-W."/>
        </authorList>
    </citation>
    <scope>NUCLEOTIDE SEQUENCE [LARGE SCALE GENOMIC DNA]</scope>
    <source>
        <strain evidence="1 2">DSM 15511</strain>
    </source>
</reference>
<dbReference type="Pfam" id="PF12847">
    <property type="entry name" value="Methyltransf_18"/>
    <property type="match status" value="1"/>
</dbReference>
<organism evidence="1 2">
    <name type="scientific">Erysipelothrix inopinata</name>
    <dbReference type="NCBI Taxonomy" id="225084"/>
    <lineage>
        <taxon>Bacteria</taxon>
        <taxon>Bacillati</taxon>
        <taxon>Bacillota</taxon>
        <taxon>Erysipelotrichia</taxon>
        <taxon>Erysipelotrichales</taxon>
        <taxon>Erysipelotrichaceae</taxon>
        <taxon>Erysipelothrix</taxon>
    </lineage>
</organism>
<keyword evidence="1" id="KW-0808">Transferase</keyword>
<dbReference type="PANTHER" id="PTHR38451:SF1">
    <property type="entry name" value="TRNA (ADENINE(22)-N(1))-METHYLTRANSFERASE"/>
    <property type="match status" value="1"/>
</dbReference>
<dbReference type="Gene3D" id="3.40.50.150">
    <property type="entry name" value="Vaccinia Virus protein VP39"/>
    <property type="match status" value="1"/>
</dbReference>